<dbReference type="AlphaFoldDB" id="A0AAV8RBG8"/>
<evidence type="ECO:0000256" key="1">
    <source>
        <dbReference type="SAM" id="MobiDB-lite"/>
    </source>
</evidence>
<proteinExistence type="predicted"/>
<protein>
    <submittedName>
        <fullName evidence="2">Uncharacterized protein</fullName>
    </submittedName>
</protein>
<reference evidence="2 3" key="1">
    <citation type="submission" date="2022-12" db="EMBL/GenBank/DDBJ databases">
        <title>Chromosome-scale assembly of the Ensete ventricosum genome.</title>
        <authorList>
            <person name="Dussert Y."/>
            <person name="Stocks J."/>
            <person name="Wendawek A."/>
            <person name="Woldeyes F."/>
            <person name="Nichols R.A."/>
            <person name="Borrell J.S."/>
        </authorList>
    </citation>
    <scope>NUCLEOTIDE SEQUENCE [LARGE SCALE GENOMIC DNA]</scope>
    <source>
        <strain evidence="3">cv. Maze</strain>
        <tissue evidence="2">Seeds</tissue>
    </source>
</reference>
<evidence type="ECO:0000313" key="2">
    <source>
        <dbReference type="EMBL" id="KAJ8493528.1"/>
    </source>
</evidence>
<gene>
    <name evidence="2" type="ORF">OPV22_015249</name>
</gene>
<accession>A0AAV8RBG8</accession>
<comment type="caution">
    <text evidence="2">The sequence shown here is derived from an EMBL/GenBank/DDBJ whole genome shotgun (WGS) entry which is preliminary data.</text>
</comment>
<dbReference type="Proteomes" id="UP001222027">
    <property type="component" value="Unassembled WGS sequence"/>
</dbReference>
<keyword evidence="3" id="KW-1185">Reference proteome</keyword>
<organism evidence="2 3">
    <name type="scientific">Ensete ventricosum</name>
    <name type="common">Abyssinian banana</name>
    <name type="synonym">Musa ensete</name>
    <dbReference type="NCBI Taxonomy" id="4639"/>
    <lineage>
        <taxon>Eukaryota</taxon>
        <taxon>Viridiplantae</taxon>
        <taxon>Streptophyta</taxon>
        <taxon>Embryophyta</taxon>
        <taxon>Tracheophyta</taxon>
        <taxon>Spermatophyta</taxon>
        <taxon>Magnoliopsida</taxon>
        <taxon>Liliopsida</taxon>
        <taxon>Zingiberales</taxon>
        <taxon>Musaceae</taxon>
        <taxon>Ensete</taxon>
    </lineage>
</organism>
<sequence>MQRWRPVTSEGICRDVEGGDWRWRWRCLRKMLASHKCYHLSLGGQNVTLSILQVVRSIEVEPFLCWSWRNMYASEAPPKSPMGKGDAKDLSSHPGKQVKPFHA</sequence>
<name>A0AAV8RBG8_ENSVE</name>
<dbReference type="EMBL" id="JAQQAF010000004">
    <property type="protein sequence ID" value="KAJ8493528.1"/>
    <property type="molecule type" value="Genomic_DNA"/>
</dbReference>
<feature type="region of interest" description="Disordered" evidence="1">
    <location>
        <begin position="75"/>
        <end position="103"/>
    </location>
</feature>
<evidence type="ECO:0000313" key="3">
    <source>
        <dbReference type="Proteomes" id="UP001222027"/>
    </source>
</evidence>